<evidence type="ECO:0000313" key="1">
    <source>
        <dbReference type="EMBL" id="MBB5173720.1"/>
    </source>
</evidence>
<comment type="caution">
    <text evidence="1">The sequence shown here is derived from an EMBL/GenBank/DDBJ whole genome shotgun (WGS) entry which is preliminary data.</text>
</comment>
<protein>
    <submittedName>
        <fullName evidence="1">Uncharacterized protein</fullName>
    </submittedName>
</protein>
<proteinExistence type="predicted"/>
<dbReference type="AlphaFoldDB" id="A0A840QQT8"/>
<dbReference type="EMBL" id="JACHHB010000007">
    <property type="protein sequence ID" value="MBB5173720.1"/>
    <property type="molecule type" value="Genomic_DNA"/>
</dbReference>
<evidence type="ECO:0000313" key="2">
    <source>
        <dbReference type="Proteomes" id="UP000551878"/>
    </source>
</evidence>
<keyword evidence="2" id="KW-1185">Reference proteome</keyword>
<sequence>MMNINQFIDLIGNWISAIGVTTAAIGTGGRLTSDHVINFQLVVVGKALQAFGNALQATSGIHPIAIVGNWIQAVGASTVSVTTYRELTGRDGEINKQIEIIGASFQSIGAYMVALRRVQYDPKREIGNVIFSIGAIFEAAGGLFQLANKEKQGRAVKAVGGVIQTIGANLQAIGTTRDYLYDDDPNIWPPSE</sequence>
<dbReference type="InterPro" id="IPR054224">
    <property type="entry name" value="DUF6944"/>
</dbReference>
<organism evidence="1 2">
    <name type="scientific">Texcoconibacillus texcoconensis</name>
    <dbReference type="NCBI Taxonomy" id="1095777"/>
    <lineage>
        <taxon>Bacteria</taxon>
        <taxon>Bacillati</taxon>
        <taxon>Bacillota</taxon>
        <taxon>Bacilli</taxon>
        <taxon>Bacillales</taxon>
        <taxon>Bacillaceae</taxon>
        <taxon>Texcoconibacillus</taxon>
    </lineage>
</organism>
<dbReference type="Proteomes" id="UP000551878">
    <property type="component" value="Unassembled WGS sequence"/>
</dbReference>
<name>A0A840QQT8_9BACI</name>
<gene>
    <name evidence="1" type="ORF">HNQ41_001909</name>
</gene>
<accession>A0A840QQT8</accession>
<reference evidence="1 2" key="1">
    <citation type="submission" date="2020-08" db="EMBL/GenBank/DDBJ databases">
        <title>Genomic Encyclopedia of Type Strains, Phase IV (KMG-IV): sequencing the most valuable type-strain genomes for metagenomic binning, comparative biology and taxonomic classification.</title>
        <authorList>
            <person name="Goeker M."/>
        </authorList>
    </citation>
    <scope>NUCLEOTIDE SEQUENCE [LARGE SCALE GENOMIC DNA]</scope>
    <source>
        <strain evidence="1 2">DSM 24696</strain>
    </source>
</reference>
<dbReference type="Pfam" id="PF22116">
    <property type="entry name" value="DUF6944"/>
    <property type="match status" value="1"/>
</dbReference>